<organism evidence="4 5">
    <name type="scientific">Echinicola arenosa</name>
    <dbReference type="NCBI Taxonomy" id="2774144"/>
    <lineage>
        <taxon>Bacteria</taxon>
        <taxon>Pseudomonadati</taxon>
        <taxon>Bacteroidota</taxon>
        <taxon>Cytophagia</taxon>
        <taxon>Cytophagales</taxon>
        <taxon>Cyclobacteriaceae</taxon>
        <taxon>Echinicola</taxon>
    </lineage>
</organism>
<gene>
    <name evidence="4" type="ORF">IFO69_10060</name>
</gene>
<dbReference type="SUPFAM" id="SSF53822">
    <property type="entry name" value="Periplasmic binding protein-like I"/>
    <property type="match status" value="1"/>
</dbReference>
<evidence type="ECO:0000313" key="4">
    <source>
        <dbReference type="EMBL" id="MBD8489090.1"/>
    </source>
</evidence>
<evidence type="ECO:0000259" key="3">
    <source>
        <dbReference type="Pfam" id="PF13458"/>
    </source>
</evidence>
<dbReference type="EMBL" id="JACYTQ010000003">
    <property type="protein sequence ID" value="MBD8489090.1"/>
    <property type="molecule type" value="Genomic_DNA"/>
</dbReference>
<dbReference type="InterPro" id="IPR028082">
    <property type="entry name" value="Peripla_BP_I"/>
</dbReference>
<reference evidence="4 5" key="1">
    <citation type="submission" date="2020-09" db="EMBL/GenBank/DDBJ databases">
        <title>Echinicola sp. CAU 1574 isolated from sand of Sido Beach.</title>
        <authorList>
            <person name="Kim W."/>
        </authorList>
    </citation>
    <scope>NUCLEOTIDE SEQUENCE [LARGE SCALE GENOMIC DNA]</scope>
    <source>
        <strain evidence="4 5">CAU 1574</strain>
    </source>
</reference>
<accession>A0ABR9AJT7</accession>
<name>A0ABR9AJT7_9BACT</name>
<evidence type="ECO:0000256" key="2">
    <source>
        <dbReference type="ARBA" id="ARBA00022729"/>
    </source>
</evidence>
<keyword evidence="2" id="KW-0732">Signal</keyword>
<dbReference type="Proteomes" id="UP000647133">
    <property type="component" value="Unassembled WGS sequence"/>
</dbReference>
<evidence type="ECO:0000256" key="1">
    <source>
        <dbReference type="ARBA" id="ARBA00010062"/>
    </source>
</evidence>
<protein>
    <submittedName>
        <fullName evidence="4">ABC transporter substrate-binding protein</fullName>
    </submittedName>
</protein>
<keyword evidence="5" id="KW-1185">Reference proteome</keyword>
<dbReference type="Gene3D" id="3.40.50.2300">
    <property type="match status" value="2"/>
</dbReference>
<sequence length="351" mass="39479">MMKVGLLIPFSGLVSSIGQEIEKGLRLGCSGFDIEEVSIVTQYLNCDEIDRNRDALNDLIKAENAQLIIAVLNCDQSELMKAHFEKCGRPVVIFNLAACRDVIKEKKLSNVFLNSLDLSSSQYVLSNFAKDLLDQTCVCLDRVEEKGVGTMSKKLMQHISGDMLGYLYGEEDIQEVLNFAQQHRPRHIHILTASHSIFSKFIKLLKEEKFSKVVKVSFIPYFSDTSTMKVLEVSSRNIFSASTWFKEIDNEANLEFVENYHNNFGSAPEGYALLAYEVGLLLRNSLEEKSGKISKERLLVDLNRVNVLGPRGAIDLHTQRISANPVYVSKVGLGWDGLSLKREIISCEEMV</sequence>
<dbReference type="Pfam" id="PF13458">
    <property type="entry name" value="Peripla_BP_6"/>
    <property type="match status" value="1"/>
</dbReference>
<dbReference type="RefSeq" id="WP_192009980.1">
    <property type="nucleotide sequence ID" value="NZ_JACYTQ010000003.1"/>
</dbReference>
<evidence type="ECO:0000313" key="5">
    <source>
        <dbReference type="Proteomes" id="UP000647133"/>
    </source>
</evidence>
<dbReference type="InterPro" id="IPR028081">
    <property type="entry name" value="Leu-bd"/>
</dbReference>
<proteinExistence type="inferred from homology"/>
<comment type="similarity">
    <text evidence="1">Belongs to the leucine-binding protein family.</text>
</comment>
<comment type="caution">
    <text evidence="4">The sequence shown here is derived from an EMBL/GenBank/DDBJ whole genome shotgun (WGS) entry which is preliminary data.</text>
</comment>
<feature type="domain" description="Leucine-binding protein" evidence="3">
    <location>
        <begin position="3"/>
        <end position="319"/>
    </location>
</feature>